<name>A0A835C9V3_9FABA</name>
<proteinExistence type="predicted"/>
<evidence type="ECO:0000256" key="1">
    <source>
        <dbReference type="SAM" id="MobiDB-lite"/>
    </source>
</evidence>
<dbReference type="Proteomes" id="UP000634136">
    <property type="component" value="Unassembled WGS sequence"/>
</dbReference>
<reference evidence="2" key="1">
    <citation type="submission" date="2020-09" db="EMBL/GenBank/DDBJ databases">
        <title>Genome-Enabled Discovery of Anthraquinone Biosynthesis in Senna tora.</title>
        <authorList>
            <person name="Kang S.-H."/>
            <person name="Pandey R.P."/>
            <person name="Lee C.-M."/>
            <person name="Sim J.-S."/>
            <person name="Jeong J.-T."/>
            <person name="Choi B.-S."/>
            <person name="Jung M."/>
            <person name="Ginzburg D."/>
            <person name="Zhao K."/>
            <person name="Won S.Y."/>
            <person name="Oh T.-J."/>
            <person name="Yu Y."/>
            <person name="Kim N.-H."/>
            <person name="Lee O.R."/>
            <person name="Lee T.-H."/>
            <person name="Bashyal P."/>
            <person name="Kim T.-S."/>
            <person name="Lee W.-H."/>
            <person name="Kawkins C."/>
            <person name="Kim C.-K."/>
            <person name="Kim J.S."/>
            <person name="Ahn B.O."/>
            <person name="Rhee S.Y."/>
            <person name="Sohng J.K."/>
        </authorList>
    </citation>
    <scope>NUCLEOTIDE SEQUENCE</scope>
    <source>
        <tissue evidence="2">Leaf</tissue>
    </source>
</reference>
<feature type="region of interest" description="Disordered" evidence="1">
    <location>
        <begin position="21"/>
        <end position="58"/>
    </location>
</feature>
<evidence type="ECO:0000313" key="3">
    <source>
        <dbReference type="Proteomes" id="UP000634136"/>
    </source>
</evidence>
<evidence type="ECO:0000313" key="2">
    <source>
        <dbReference type="EMBL" id="KAF7835694.1"/>
    </source>
</evidence>
<gene>
    <name evidence="2" type="ORF">G2W53_010553</name>
</gene>
<sequence>MKRAPVAVTINVPHKQLKEVYGKRKTKFSPLAEEGKDQEPPPKKPKELLQQQEDPLQNNDQQDMIIDAAQLLHSCFEGFRKVVPKQPPQSP</sequence>
<keyword evidence="3" id="KW-1185">Reference proteome</keyword>
<comment type="caution">
    <text evidence="2">The sequence shown here is derived from an EMBL/GenBank/DDBJ whole genome shotgun (WGS) entry which is preliminary data.</text>
</comment>
<protein>
    <submittedName>
        <fullName evidence="2">Uncharacterized protein</fullName>
    </submittedName>
</protein>
<dbReference type="EMBL" id="JAAIUW010000004">
    <property type="protein sequence ID" value="KAF7835694.1"/>
    <property type="molecule type" value="Genomic_DNA"/>
</dbReference>
<dbReference type="AlphaFoldDB" id="A0A835C9V3"/>
<feature type="compositionally biased region" description="Basic and acidic residues" evidence="1">
    <location>
        <begin position="33"/>
        <end position="47"/>
    </location>
</feature>
<accession>A0A835C9V3</accession>
<organism evidence="2 3">
    <name type="scientific">Senna tora</name>
    <dbReference type="NCBI Taxonomy" id="362788"/>
    <lineage>
        <taxon>Eukaryota</taxon>
        <taxon>Viridiplantae</taxon>
        <taxon>Streptophyta</taxon>
        <taxon>Embryophyta</taxon>
        <taxon>Tracheophyta</taxon>
        <taxon>Spermatophyta</taxon>
        <taxon>Magnoliopsida</taxon>
        <taxon>eudicotyledons</taxon>
        <taxon>Gunneridae</taxon>
        <taxon>Pentapetalae</taxon>
        <taxon>rosids</taxon>
        <taxon>fabids</taxon>
        <taxon>Fabales</taxon>
        <taxon>Fabaceae</taxon>
        <taxon>Caesalpinioideae</taxon>
        <taxon>Cassia clade</taxon>
        <taxon>Senna</taxon>
    </lineage>
</organism>